<protein>
    <submittedName>
        <fullName evidence="2">Uncharacterized protein</fullName>
    </submittedName>
</protein>
<dbReference type="EMBL" id="JAOB01000002">
    <property type="protein sequence ID" value="EUA85008.1"/>
    <property type="molecule type" value="Genomic_DNA"/>
</dbReference>
<name>X8EYB7_MYCXE</name>
<evidence type="ECO:0000256" key="1">
    <source>
        <dbReference type="SAM" id="MobiDB-lite"/>
    </source>
</evidence>
<reference evidence="2" key="1">
    <citation type="submission" date="2014-01" db="EMBL/GenBank/DDBJ databases">
        <authorList>
            <person name="Brown-Elliot B."/>
            <person name="Wallace R."/>
            <person name="Lenaerts A."/>
            <person name="Ordway D."/>
            <person name="DeGroote M.A."/>
            <person name="Parker T."/>
            <person name="Sizemore C."/>
            <person name="Tallon L.J."/>
            <person name="Sadzewicz L.K."/>
            <person name="Sengamalay N."/>
            <person name="Fraser C.M."/>
            <person name="Hine E."/>
            <person name="Shefchek K.A."/>
            <person name="Das S.P."/>
            <person name="Tettelin H."/>
        </authorList>
    </citation>
    <scope>NUCLEOTIDE SEQUENCE [LARGE SCALE GENOMIC DNA]</scope>
    <source>
        <strain evidence="2">4042</strain>
    </source>
</reference>
<comment type="caution">
    <text evidence="2">The sequence shown here is derived from an EMBL/GenBank/DDBJ whole genome shotgun (WGS) entry which is preliminary data.</text>
</comment>
<dbReference type="AlphaFoldDB" id="X8EYB7"/>
<proteinExistence type="predicted"/>
<feature type="compositionally biased region" description="Gly residues" evidence="1">
    <location>
        <begin position="18"/>
        <end position="29"/>
    </location>
</feature>
<evidence type="ECO:0000313" key="2">
    <source>
        <dbReference type="EMBL" id="EUA85008.1"/>
    </source>
</evidence>
<accession>X8EYB7</accession>
<gene>
    <name evidence="2" type="ORF">I553_3803</name>
</gene>
<organism evidence="2">
    <name type="scientific">Mycobacterium xenopi 4042</name>
    <dbReference type="NCBI Taxonomy" id="1299334"/>
    <lineage>
        <taxon>Bacteria</taxon>
        <taxon>Bacillati</taxon>
        <taxon>Actinomycetota</taxon>
        <taxon>Actinomycetes</taxon>
        <taxon>Mycobacteriales</taxon>
        <taxon>Mycobacteriaceae</taxon>
        <taxon>Mycobacterium</taxon>
    </lineage>
</organism>
<feature type="region of interest" description="Disordered" evidence="1">
    <location>
        <begin position="1"/>
        <end position="64"/>
    </location>
</feature>
<sequence length="64" mass="6414">MMVDARWPAPTAQRAADGGAGGADAGGPRGGRRAQHIPDRAAAGGLMAPHPRPPRRPRAGGIVA</sequence>